<keyword evidence="2 10" id="KW-0444">Lipid biosynthesis</keyword>
<proteinExistence type="evidence at transcript level"/>
<dbReference type="InterPro" id="IPR002076">
    <property type="entry name" value="ELO_fam"/>
</dbReference>
<keyword evidence="7 10" id="KW-0443">Lipid metabolism</keyword>
<feature type="transmembrane region" description="Helical" evidence="10">
    <location>
        <begin position="176"/>
        <end position="197"/>
    </location>
</feature>
<reference evidence="11" key="1">
    <citation type="submission" date="2022-03" db="EMBL/GenBank/DDBJ databases">
        <title>Functional characterization reveals a diverse repertoire of metazoan PUFA biosynthesis genes.</title>
        <authorList>
            <person name="Boyen J."/>
            <person name="Ribes-Navarro A."/>
            <person name="Kabeya N."/>
            <person name="Monroig O."/>
            <person name="Rigaux A."/>
            <person name="Fink P."/>
            <person name="Hablutzel P."/>
            <person name="Navarro J.C."/>
            <person name="De Troch M."/>
        </authorList>
    </citation>
    <scope>NUCLEOTIDE SEQUENCE</scope>
</reference>
<accession>A0A9E8LRH0</accession>
<keyword evidence="4 10" id="KW-0812">Transmembrane</keyword>
<dbReference type="GO" id="GO:0030148">
    <property type="term" value="P:sphingolipid biosynthetic process"/>
    <property type="evidence" value="ECO:0007669"/>
    <property type="project" value="TreeGrafter"/>
</dbReference>
<dbReference type="GO" id="GO:0009922">
    <property type="term" value="F:fatty acid elongase activity"/>
    <property type="evidence" value="ECO:0007669"/>
    <property type="project" value="UniProtKB-EC"/>
</dbReference>
<sequence>MDNLHFGHKMESGVTVPNYSYVFHFEQEFIHSEIKPLFDTYWRQVCIYSAGLYFLLIIVGQQYMAARPRFEIRNCLTAWNIFLALFSIMGAARTLPEFLHVLKTHGIYHSVCIPSFIESDKVSGFWTLMFVLSKVPELGDTVFIVLRKQPLIFLHWYHHMTVLLYAWYSYSEYTAAARWFIVMNYIVHSVMYSYYAFKALKFRVPRSISMVITALQLVQMVVGCLVNFWVIQMKQSSLECHVSDQNIKFSLLMYTSYFVLFGRFFYNAYLANQLALKSKSV</sequence>
<feature type="transmembrane region" description="Helical" evidence="10">
    <location>
        <begin position="209"/>
        <end position="231"/>
    </location>
</feature>
<feature type="transmembrane region" description="Helical" evidence="10">
    <location>
        <begin position="153"/>
        <end position="170"/>
    </location>
</feature>
<name>A0A9E8LRH0_9MAXI</name>
<dbReference type="PANTHER" id="PTHR11157">
    <property type="entry name" value="FATTY ACID ACYL TRANSFERASE-RELATED"/>
    <property type="match status" value="1"/>
</dbReference>
<evidence type="ECO:0000256" key="5">
    <source>
        <dbReference type="ARBA" id="ARBA00022832"/>
    </source>
</evidence>
<dbReference type="AlphaFoldDB" id="A0A9E8LRH0"/>
<keyword evidence="6 10" id="KW-1133">Transmembrane helix</keyword>
<protein>
    <recommendedName>
        <fullName evidence="10">Elongation of very long chain fatty acids protein</fullName>
        <ecNumber evidence="10">2.3.1.199</ecNumber>
    </recommendedName>
    <alternativeName>
        <fullName evidence="10">Very-long-chain 3-oxoacyl-CoA synthase</fullName>
    </alternativeName>
</protein>
<comment type="similarity">
    <text evidence="10">Belongs to the ELO family.</text>
</comment>
<evidence type="ECO:0000313" key="11">
    <source>
        <dbReference type="EMBL" id="UZZ64682.1"/>
    </source>
</evidence>
<feature type="transmembrane region" description="Helical" evidence="10">
    <location>
        <begin position="125"/>
        <end position="146"/>
    </location>
</feature>
<evidence type="ECO:0000256" key="1">
    <source>
        <dbReference type="ARBA" id="ARBA00004141"/>
    </source>
</evidence>
<keyword evidence="9 10" id="KW-0275">Fatty acid biosynthesis</keyword>
<comment type="catalytic activity">
    <reaction evidence="10">
        <text>a very-long-chain acyl-CoA + malonyl-CoA + H(+) = a very-long-chain 3-oxoacyl-CoA + CO2 + CoA</text>
        <dbReference type="Rhea" id="RHEA:32727"/>
        <dbReference type="ChEBI" id="CHEBI:15378"/>
        <dbReference type="ChEBI" id="CHEBI:16526"/>
        <dbReference type="ChEBI" id="CHEBI:57287"/>
        <dbReference type="ChEBI" id="CHEBI:57384"/>
        <dbReference type="ChEBI" id="CHEBI:90725"/>
        <dbReference type="ChEBI" id="CHEBI:90736"/>
        <dbReference type="EC" id="2.3.1.199"/>
    </reaction>
</comment>
<feature type="transmembrane region" description="Helical" evidence="10">
    <location>
        <begin position="72"/>
        <end position="92"/>
    </location>
</feature>
<dbReference type="Pfam" id="PF01151">
    <property type="entry name" value="ELO"/>
    <property type="match status" value="1"/>
</dbReference>
<evidence type="ECO:0000256" key="8">
    <source>
        <dbReference type="ARBA" id="ARBA00023136"/>
    </source>
</evidence>
<dbReference type="GO" id="GO:0005789">
    <property type="term" value="C:endoplasmic reticulum membrane"/>
    <property type="evidence" value="ECO:0007669"/>
    <property type="project" value="TreeGrafter"/>
</dbReference>
<keyword evidence="3 10" id="KW-0808">Transferase</keyword>
<evidence type="ECO:0000256" key="9">
    <source>
        <dbReference type="ARBA" id="ARBA00023160"/>
    </source>
</evidence>
<evidence type="ECO:0000256" key="10">
    <source>
        <dbReference type="RuleBase" id="RU361115"/>
    </source>
</evidence>
<comment type="subcellular location">
    <subcellularLocation>
        <location evidence="1">Membrane</location>
        <topology evidence="1">Multi-pass membrane protein</topology>
    </subcellularLocation>
</comment>
<keyword evidence="5 10" id="KW-0276">Fatty acid metabolism</keyword>
<dbReference type="GO" id="GO:0034626">
    <property type="term" value="P:fatty acid elongation, polyunsaturated fatty acid"/>
    <property type="evidence" value="ECO:0007669"/>
    <property type="project" value="TreeGrafter"/>
</dbReference>
<dbReference type="GO" id="GO:0019367">
    <property type="term" value="P:fatty acid elongation, saturated fatty acid"/>
    <property type="evidence" value="ECO:0007669"/>
    <property type="project" value="TreeGrafter"/>
</dbReference>
<dbReference type="GO" id="GO:0042761">
    <property type="term" value="P:very long-chain fatty acid biosynthetic process"/>
    <property type="evidence" value="ECO:0007669"/>
    <property type="project" value="TreeGrafter"/>
</dbReference>
<dbReference type="PANTHER" id="PTHR11157:SF17">
    <property type="entry name" value="ELONGATION OF VERY LONG CHAIN FATTY ACIDS PROTEIN 6"/>
    <property type="match status" value="1"/>
</dbReference>
<dbReference type="EC" id="2.3.1.199" evidence="10"/>
<dbReference type="EMBL" id="ON075836">
    <property type="protein sequence ID" value="UZZ64682.1"/>
    <property type="molecule type" value="mRNA"/>
</dbReference>
<dbReference type="PROSITE" id="PS01188">
    <property type="entry name" value="ELO"/>
    <property type="match status" value="1"/>
</dbReference>
<evidence type="ECO:0000256" key="7">
    <source>
        <dbReference type="ARBA" id="ARBA00023098"/>
    </source>
</evidence>
<organism evidence="11">
    <name type="scientific">Platychelipus littoralis</name>
    <dbReference type="NCBI Taxonomy" id="2593136"/>
    <lineage>
        <taxon>Eukaryota</taxon>
        <taxon>Metazoa</taxon>
        <taxon>Ecdysozoa</taxon>
        <taxon>Arthropoda</taxon>
        <taxon>Crustacea</taxon>
        <taxon>Multicrustacea</taxon>
        <taxon>Hexanauplia</taxon>
        <taxon>Copepoda</taxon>
        <taxon>Harpacticoida</taxon>
        <taxon>Laophontidae</taxon>
        <taxon>Platychelipus</taxon>
    </lineage>
</organism>
<dbReference type="GO" id="GO:0034625">
    <property type="term" value="P:fatty acid elongation, monounsaturated fatty acid"/>
    <property type="evidence" value="ECO:0007669"/>
    <property type="project" value="TreeGrafter"/>
</dbReference>
<evidence type="ECO:0000256" key="2">
    <source>
        <dbReference type="ARBA" id="ARBA00022516"/>
    </source>
</evidence>
<feature type="transmembrane region" description="Helical" evidence="10">
    <location>
        <begin position="251"/>
        <end position="270"/>
    </location>
</feature>
<evidence type="ECO:0000256" key="4">
    <source>
        <dbReference type="ARBA" id="ARBA00022692"/>
    </source>
</evidence>
<evidence type="ECO:0000256" key="3">
    <source>
        <dbReference type="ARBA" id="ARBA00022679"/>
    </source>
</evidence>
<feature type="transmembrane region" description="Helical" evidence="10">
    <location>
        <begin position="41"/>
        <end position="60"/>
    </location>
</feature>
<evidence type="ECO:0000256" key="6">
    <source>
        <dbReference type="ARBA" id="ARBA00022989"/>
    </source>
</evidence>
<keyword evidence="8 10" id="KW-0472">Membrane</keyword>
<dbReference type="InterPro" id="IPR030457">
    <property type="entry name" value="ELO_CS"/>
</dbReference>